<keyword evidence="3 7" id="KW-0133">Cell shape</keyword>
<evidence type="ECO:0000256" key="7">
    <source>
        <dbReference type="PROSITE-ProRule" id="PRU01373"/>
    </source>
</evidence>
<dbReference type="InterPro" id="IPR005490">
    <property type="entry name" value="LD_TPept_cat_dom"/>
</dbReference>
<dbReference type="Pfam" id="PF03734">
    <property type="entry name" value="YkuD"/>
    <property type="match status" value="1"/>
</dbReference>
<dbReference type="InterPro" id="IPR041280">
    <property type="entry name" value="Big_10"/>
</dbReference>
<evidence type="ECO:0000313" key="10">
    <source>
        <dbReference type="Proteomes" id="UP001521931"/>
    </source>
</evidence>
<dbReference type="PANTHER" id="PTHR30582">
    <property type="entry name" value="L,D-TRANSPEPTIDASE"/>
    <property type="match status" value="1"/>
</dbReference>
<feature type="active site" description="Nucleophile" evidence="7">
    <location>
        <position position="294"/>
    </location>
</feature>
<comment type="pathway">
    <text evidence="1 7">Cell wall biogenesis; peptidoglycan biosynthesis.</text>
</comment>
<protein>
    <submittedName>
        <fullName evidence="9">Ig-like domain-containing protein</fullName>
    </submittedName>
</protein>
<keyword evidence="6 7" id="KW-0961">Cell wall biogenesis/degradation</keyword>
<feature type="active site" description="Proton donor/acceptor" evidence="7">
    <location>
        <position position="276"/>
    </location>
</feature>
<sequence length="347" mass="38019">MTVTPADRARGIEPGAPVKVAASGGTVTDVVVTDDKGAKVPGTVKDGVWTPASRLGLDSAYSVRSVVTLADGRAQTATSSFRTLKPEATAKYTLLPSDDTVGVGMPAIVQFASSVKTPQQRAEVERSMKVTTEPAVEGSWGWLDDRQLMWRPKDYWKPGTKVTMDARLAGLQTGEGKYVGRNDTKTFTIGRSQVSTVDMKTHHLTVVRDGQQVKNIPVTTGKPGFITRSGTKVIMEKVGAMTMDSATVGIPKGNPEYYKLDTKWNMRITWTGEFLHAAPWSQWAQGRRNVSHGCTNMGLDDARWMFESSMVGDVVQFTGSDRPFKPTEGIGVWQYSWPQWQQQSALR</sequence>
<proteinExistence type="predicted"/>
<name>A0ABS9Q2H1_9MICO</name>
<gene>
    <name evidence="9" type="ORF">MHL29_06385</name>
</gene>
<dbReference type="CDD" id="cd13432">
    <property type="entry name" value="LDT_IgD_like_2"/>
    <property type="match status" value="1"/>
</dbReference>
<keyword evidence="5" id="KW-0012">Acyltransferase</keyword>
<dbReference type="CDD" id="cd16913">
    <property type="entry name" value="YkuD_like"/>
    <property type="match status" value="1"/>
</dbReference>
<dbReference type="InterPro" id="IPR050979">
    <property type="entry name" value="LD-transpeptidase"/>
</dbReference>
<evidence type="ECO:0000256" key="5">
    <source>
        <dbReference type="ARBA" id="ARBA00023315"/>
    </source>
</evidence>
<dbReference type="InterPro" id="IPR038063">
    <property type="entry name" value="Transpep_catalytic_dom"/>
</dbReference>
<dbReference type="Gene3D" id="2.40.440.10">
    <property type="entry name" value="L,D-transpeptidase catalytic domain-like"/>
    <property type="match status" value="1"/>
</dbReference>
<organism evidence="9 10">
    <name type="scientific">Arsenicicoccus bolidensis</name>
    <dbReference type="NCBI Taxonomy" id="229480"/>
    <lineage>
        <taxon>Bacteria</taxon>
        <taxon>Bacillati</taxon>
        <taxon>Actinomycetota</taxon>
        <taxon>Actinomycetes</taxon>
        <taxon>Micrococcales</taxon>
        <taxon>Intrasporangiaceae</taxon>
        <taxon>Arsenicicoccus</taxon>
    </lineage>
</organism>
<dbReference type="SUPFAM" id="SSF141523">
    <property type="entry name" value="L,D-transpeptidase catalytic domain-like"/>
    <property type="match status" value="1"/>
</dbReference>
<comment type="caution">
    <text evidence="9">The sequence shown here is derived from an EMBL/GenBank/DDBJ whole genome shotgun (WGS) entry which is preliminary data.</text>
</comment>
<reference evidence="9 10" key="1">
    <citation type="submission" date="2022-02" db="EMBL/GenBank/DDBJ databases">
        <title>Uncovering new skin microbiome diversity through culturing and metagenomics.</title>
        <authorList>
            <person name="Conlan S."/>
            <person name="Deming C."/>
            <person name="Nisc Comparative Sequencing Program N."/>
            <person name="Segre J.A."/>
        </authorList>
    </citation>
    <scope>NUCLEOTIDE SEQUENCE [LARGE SCALE GENOMIC DNA]</scope>
    <source>
        <strain evidence="9 10">ACRQZ</strain>
    </source>
</reference>
<evidence type="ECO:0000256" key="6">
    <source>
        <dbReference type="ARBA" id="ARBA00023316"/>
    </source>
</evidence>
<evidence type="ECO:0000256" key="1">
    <source>
        <dbReference type="ARBA" id="ARBA00004752"/>
    </source>
</evidence>
<dbReference type="Gene3D" id="2.60.40.3780">
    <property type="match status" value="1"/>
</dbReference>
<dbReference type="PROSITE" id="PS52029">
    <property type="entry name" value="LD_TPASE"/>
    <property type="match status" value="1"/>
</dbReference>
<evidence type="ECO:0000256" key="3">
    <source>
        <dbReference type="ARBA" id="ARBA00022960"/>
    </source>
</evidence>
<dbReference type="EMBL" id="JAKRCV010000014">
    <property type="protein sequence ID" value="MCG7321522.1"/>
    <property type="molecule type" value="Genomic_DNA"/>
</dbReference>
<dbReference type="Gene3D" id="2.60.40.3710">
    <property type="match status" value="1"/>
</dbReference>
<dbReference type="Proteomes" id="UP001521931">
    <property type="component" value="Unassembled WGS sequence"/>
</dbReference>
<dbReference type="RefSeq" id="WP_239263254.1">
    <property type="nucleotide sequence ID" value="NZ_JAKRCV010000014.1"/>
</dbReference>
<dbReference type="PANTHER" id="PTHR30582:SF2">
    <property type="entry name" value="L,D-TRANSPEPTIDASE YCIB-RELATED"/>
    <property type="match status" value="1"/>
</dbReference>
<keyword evidence="4 7" id="KW-0573">Peptidoglycan synthesis</keyword>
<evidence type="ECO:0000256" key="4">
    <source>
        <dbReference type="ARBA" id="ARBA00022984"/>
    </source>
</evidence>
<evidence type="ECO:0000313" key="9">
    <source>
        <dbReference type="EMBL" id="MCG7321522.1"/>
    </source>
</evidence>
<accession>A0ABS9Q2H1</accession>
<evidence type="ECO:0000256" key="2">
    <source>
        <dbReference type="ARBA" id="ARBA00022679"/>
    </source>
</evidence>
<keyword evidence="10" id="KW-1185">Reference proteome</keyword>
<dbReference type="Pfam" id="PF17964">
    <property type="entry name" value="Big_10"/>
    <property type="match status" value="1"/>
</dbReference>
<evidence type="ECO:0000259" key="8">
    <source>
        <dbReference type="PROSITE" id="PS52029"/>
    </source>
</evidence>
<keyword evidence="2" id="KW-0808">Transferase</keyword>
<feature type="domain" description="L,D-TPase catalytic" evidence="8">
    <location>
        <begin position="193"/>
        <end position="318"/>
    </location>
</feature>